<feature type="region of interest" description="Disordered" evidence="5">
    <location>
        <begin position="1"/>
        <end position="29"/>
    </location>
</feature>
<evidence type="ECO:0000256" key="2">
    <source>
        <dbReference type="ARBA" id="ARBA00023125"/>
    </source>
</evidence>
<dbReference type="PANTHER" id="PTHR30055">
    <property type="entry name" value="HTH-TYPE TRANSCRIPTIONAL REGULATOR RUTR"/>
    <property type="match status" value="1"/>
</dbReference>
<dbReference type="RefSeq" id="WP_076702734.1">
    <property type="nucleotide sequence ID" value="NZ_MRDE01000021.1"/>
</dbReference>
<sequence length="226" mass="23972">MSKRPPAAGPPSPRAYDSPLRRKAAEESRQRVLARARDLFLTGGYGHTTVAAIARSAGVSPESVYKGFGGKPGLVRAIQEQSLLGAGGSPAEDRSDRAQLDATNLHELVEQFGRFAAEVSPLAAPIVLLVRDAAATGDADMAALLRDIDDARHGRMLHNAQQTRDRGLLPPGLSVAEAADVMFACTAAALYENLVLERGWTAERYGRFVARTLSANLVAPDGSTVD</sequence>
<dbReference type="PROSITE" id="PS50977">
    <property type="entry name" value="HTH_TETR_2"/>
    <property type="match status" value="1"/>
</dbReference>
<dbReference type="InterPro" id="IPR009057">
    <property type="entry name" value="Homeodomain-like_sf"/>
</dbReference>
<keyword evidence="2 4" id="KW-0238">DNA-binding</keyword>
<feature type="DNA-binding region" description="H-T-H motif" evidence="4">
    <location>
        <begin position="49"/>
        <end position="68"/>
    </location>
</feature>
<organism evidence="7 8">
    <name type="scientific">Tersicoccus phoenicis</name>
    <dbReference type="NCBI Taxonomy" id="554083"/>
    <lineage>
        <taxon>Bacteria</taxon>
        <taxon>Bacillati</taxon>
        <taxon>Actinomycetota</taxon>
        <taxon>Actinomycetes</taxon>
        <taxon>Micrococcales</taxon>
        <taxon>Micrococcaceae</taxon>
        <taxon>Tersicoccus</taxon>
    </lineage>
</organism>
<evidence type="ECO:0000259" key="6">
    <source>
        <dbReference type="PROSITE" id="PS50977"/>
    </source>
</evidence>
<protein>
    <submittedName>
        <fullName evidence="7">TetR family transcriptional regulator</fullName>
    </submittedName>
</protein>
<accession>A0A1R1LGR1</accession>
<dbReference type="GO" id="GO:0000976">
    <property type="term" value="F:transcription cis-regulatory region binding"/>
    <property type="evidence" value="ECO:0007669"/>
    <property type="project" value="TreeGrafter"/>
</dbReference>
<feature type="domain" description="HTH tetR-type" evidence="6">
    <location>
        <begin position="26"/>
        <end position="86"/>
    </location>
</feature>
<keyword evidence="1" id="KW-0805">Transcription regulation</keyword>
<comment type="caution">
    <text evidence="7">The sequence shown here is derived from an EMBL/GenBank/DDBJ whole genome shotgun (WGS) entry which is preliminary data.</text>
</comment>
<feature type="compositionally biased region" description="Basic and acidic residues" evidence="5">
    <location>
        <begin position="19"/>
        <end position="29"/>
    </location>
</feature>
<gene>
    <name evidence="7" type="ORF">BKD30_04720</name>
</gene>
<dbReference type="Pfam" id="PF00440">
    <property type="entry name" value="TetR_N"/>
    <property type="match status" value="1"/>
</dbReference>
<evidence type="ECO:0000313" key="8">
    <source>
        <dbReference type="Proteomes" id="UP000187085"/>
    </source>
</evidence>
<evidence type="ECO:0000313" key="7">
    <source>
        <dbReference type="EMBL" id="OMH26695.1"/>
    </source>
</evidence>
<proteinExistence type="predicted"/>
<evidence type="ECO:0000256" key="3">
    <source>
        <dbReference type="ARBA" id="ARBA00023163"/>
    </source>
</evidence>
<evidence type="ECO:0000256" key="5">
    <source>
        <dbReference type="SAM" id="MobiDB-lite"/>
    </source>
</evidence>
<reference evidence="7 8" key="1">
    <citation type="submission" date="2016-12" db="EMBL/GenBank/DDBJ databases">
        <title>Draft genome of Tersicoccus phoenicis 1P05MA.</title>
        <authorList>
            <person name="Nakajima Y."/>
            <person name="Yoshizawa S."/>
            <person name="Nakamura K."/>
            <person name="Ogura Y."/>
            <person name="Hayashi T."/>
            <person name="Kogure K."/>
        </authorList>
    </citation>
    <scope>NUCLEOTIDE SEQUENCE [LARGE SCALE GENOMIC DNA]</scope>
    <source>
        <strain evidence="7 8">1p05MA</strain>
    </source>
</reference>
<dbReference type="SUPFAM" id="SSF46689">
    <property type="entry name" value="Homeodomain-like"/>
    <property type="match status" value="1"/>
</dbReference>
<dbReference type="OrthoDB" id="4823039at2"/>
<dbReference type="InterPro" id="IPR001647">
    <property type="entry name" value="HTH_TetR"/>
</dbReference>
<dbReference type="EMBL" id="MRDE01000021">
    <property type="protein sequence ID" value="OMH26695.1"/>
    <property type="molecule type" value="Genomic_DNA"/>
</dbReference>
<keyword evidence="8" id="KW-1185">Reference proteome</keyword>
<dbReference type="InterPro" id="IPR050109">
    <property type="entry name" value="HTH-type_TetR-like_transc_reg"/>
</dbReference>
<dbReference type="PANTHER" id="PTHR30055:SF234">
    <property type="entry name" value="HTH-TYPE TRANSCRIPTIONAL REGULATOR BETI"/>
    <property type="match status" value="1"/>
</dbReference>
<dbReference type="GO" id="GO:0003700">
    <property type="term" value="F:DNA-binding transcription factor activity"/>
    <property type="evidence" value="ECO:0007669"/>
    <property type="project" value="TreeGrafter"/>
</dbReference>
<evidence type="ECO:0000256" key="1">
    <source>
        <dbReference type="ARBA" id="ARBA00023015"/>
    </source>
</evidence>
<dbReference type="AlphaFoldDB" id="A0A1R1LGR1"/>
<dbReference type="STRING" id="554083.BKD30_04720"/>
<evidence type="ECO:0000256" key="4">
    <source>
        <dbReference type="PROSITE-ProRule" id="PRU00335"/>
    </source>
</evidence>
<dbReference type="Gene3D" id="1.10.357.10">
    <property type="entry name" value="Tetracycline Repressor, domain 2"/>
    <property type="match status" value="1"/>
</dbReference>
<name>A0A1R1LGR1_9MICC</name>
<dbReference type="Proteomes" id="UP000187085">
    <property type="component" value="Unassembled WGS sequence"/>
</dbReference>
<dbReference type="PRINTS" id="PR00455">
    <property type="entry name" value="HTHTETR"/>
</dbReference>
<keyword evidence="3" id="KW-0804">Transcription</keyword>